<accession>A0A5B6X0D0</accession>
<keyword evidence="2" id="KW-0548">Nucleotidyltransferase</keyword>
<feature type="domain" description="Reverse transcriptase" evidence="6">
    <location>
        <begin position="184"/>
        <end position="337"/>
    </location>
</feature>
<evidence type="ECO:0000259" key="6">
    <source>
        <dbReference type="Pfam" id="PF00078"/>
    </source>
</evidence>
<dbReference type="Gene3D" id="3.30.70.270">
    <property type="match status" value="2"/>
</dbReference>
<organism evidence="8 9">
    <name type="scientific">Gossypium australe</name>
    <dbReference type="NCBI Taxonomy" id="47621"/>
    <lineage>
        <taxon>Eukaryota</taxon>
        <taxon>Viridiplantae</taxon>
        <taxon>Streptophyta</taxon>
        <taxon>Embryophyta</taxon>
        <taxon>Tracheophyta</taxon>
        <taxon>Spermatophyta</taxon>
        <taxon>Magnoliopsida</taxon>
        <taxon>eudicotyledons</taxon>
        <taxon>Gunneridae</taxon>
        <taxon>Pentapetalae</taxon>
        <taxon>rosids</taxon>
        <taxon>malvids</taxon>
        <taxon>Malvales</taxon>
        <taxon>Malvaceae</taxon>
        <taxon>Malvoideae</taxon>
        <taxon>Gossypium</taxon>
    </lineage>
</organism>
<evidence type="ECO:0000256" key="3">
    <source>
        <dbReference type="ARBA" id="ARBA00022722"/>
    </source>
</evidence>
<dbReference type="InterPro" id="IPR043128">
    <property type="entry name" value="Rev_trsase/Diguanyl_cyclase"/>
</dbReference>
<comment type="caution">
    <text evidence="8">The sequence shown here is derived from an EMBL/GenBank/DDBJ whole genome shotgun (WGS) entry which is preliminary data.</text>
</comment>
<dbReference type="Pfam" id="PF00078">
    <property type="entry name" value="RVT_1"/>
    <property type="match status" value="1"/>
</dbReference>
<dbReference type="SUPFAM" id="SSF56672">
    <property type="entry name" value="DNA/RNA polymerases"/>
    <property type="match status" value="1"/>
</dbReference>
<dbReference type="OrthoDB" id="415724at2759"/>
<dbReference type="CDD" id="cd09274">
    <property type="entry name" value="RNase_HI_RT_Ty3"/>
    <property type="match status" value="1"/>
</dbReference>
<keyword evidence="9" id="KW-1185">Reference proteome</keyword>
<evidence type="ECO:0000313" key="9">
    <source>
        <dbReference type="Proteomes" id="UP000325315"/>
    </source>
</evidence>
<evidence type="ECO:0000256" key="4">
    <source>
        <dbReference type="ARBA" id="ARBA00022759"/>
    </source>
</evidence>
<evidence type="ECO:0000256" key="2">
    <source>
        <dbReference type="ARBA" id="ARBA00022695"/>
    </source>
</evidence>
<keyword evidence="4" id="KW-0378">Hydrolase</keyword>
<dbReference type="InterPro" id="IPR041577">
    <property type="entry name" value="RT_RNaseH_2"/>
</dbReference>
<dbReference type="FunFam" id="3.30.70.270:FF:000020">
    <property type="entry name" value="Transposon Tf2-6 polyprotein-like Protein"/>
    <property type="match status" value="1"/>
</dbReference>
<name>A0A5B6X0D0_9ROSI</name>
<dbReference type="InterPro" id="IPR043502">
    <property type="entry name" value="DNA/RNA_pol_sf"/>
</dbReference>
<dbReference type="InterPro" id="IPR050951">
    <property type="entry name" value="Retrovirus_Pol_polyprotein"/>
</dbReference>
<dbReference type="GO" id="GO:0004519">
    <property type="term" value="F:endonuclease activity"/>
    <property type="evidence" value="ECO:0007669"/>
    <property type="project" value="UniProtKB-KW"/>
</dbReference>
<evidence type="ECO:0000259" key="7">
    <source>
        <dbReference type="Pfam" id="PF17919"/>
    </source>
</evidence>
<keyword evidence="4" id="KW-0255">Endonuclease</keyword>
<evidence type="ECO:0000313" key="8">
    <source>
        <dbReference type="EMBL" id="KAA3487640.1"/>
    </source>
</evidence>
<evidence type="ECO:0000256" key="1">
    <source>
        <dbReference type="ARBA" id="ARBA00022679"/>
    </source>
</evidence>
<dbReference type="InterPro" id="IPR021109">
    <property type="entry name" value="Peptidase_aspartic_dom_sf"/>
</dbReference>
<keyword evidence="5" id="KW-0511">Multifunctional enzyme</keyword>
<dbReference type="Gene3D" id="2.40.70.10">
    <property type="entry name" value="Acid Proteases"/>
    <property type="match status" value="1"/>
</dbReference>
<dbReference type="Pfam" id="PF17919">
    <property type="entry name" value="RT_RNaseH_2"/>
    <property type="match status" value="1"/>
</dbReference>
<protein>
    <submittedName>
        <fullName evidence="8">DNA/RNA polymerases superfamily protein</fullName>
    </submittedName>
</protein>
<dbReference type="PANTHER" id="PTHR37984:SF5">
    <property type="entry name" value="PROTEIN NYNRIN-LIKE"/>
    <property type="match status" value="1"/>
</dbReference>
<dbReference type="InterPro" id="IPR000477">
    <property type="entry name" value="RT_dom"/>
</dbReference>
<feature type="domain" description="Reverse transcriptase/retrotransposon-derived protein RNase H-like" evidence="7">
    <location>
        <begin position="401"/>
        <end position="495"/>
    </location>
</feature>
<dbReference type="Pfam" id="PF08284">
    <property type="entry name" value="RVP_2"/>
    <property type="match status" value="1"/>
</dbReference>
<dbReference type="Proteomes" id="UP000325315">
    <property type="component" value="Unassembled WGS sequence"/>
</dbReference>
<dbReference type="GO" id="GO:0016779">
    <property type="term" value="F:nucleotidyltransferase activity"/>
    <property type="evidence" value="ECO:0007669"/>
    <property type="project" value="UniProtKB-KW"/>
</dbReference>
<sequence>MQELFINVSRYRFPTNLMLLPFDEFDIILGMDWLTLHDAVVNCKRKTIDLIYQNDEIVWVESNDLTGLPAIISVLKAQNYVKRGYEAYFAYVIDSKVNEKKVESVPVVCEFPDVFPKELPGLPPIREVEFGIDLLLGTTSISIAPYRMAPTELKELKSQLQELTDRGFARPSFSPWGAPILFVKKKDGTMRICIDYMTIKKKYPLPKIDDLFNNLKGATVFSKIDLRSGYYQLRVKDSDILKTVFRTRYGHYEFLVICFGLTNAPAVFMDLMNRIFKLYLDRFVVVFIDDILIYSWDETEHAKHLRIVLQTLREKQLYVKFSKCEFWLHEVSLLGHIVSASGIRVDSSKISAILEWKSPRNMSEVHSFLGLAGYFRRFIKGFSMIATLLTRFLQKDVRFQWSDKCQKSFDQLKAFLTEASVLVQPESRKEFVIFSDVSLSGLGCVLIQEGKVIAYALRQLKPREKNYLTSDLELAAIVFALKIWCHYLFGEKCHVFSYHKSLKYLMTQKDLNLR</sequence>
<reference evidence="9" key="1">
    <citation type="journal article" date="2019" name="Plant Biotechnol. J.">
        <title>Genome sequencing of the Australian wild diploid species Gossypium australe highlights disease resistance and delayed gland morphogenesis.</title>
        <authorList>
            <person name="Cai Y."/>
            <person name="Cai X."/>
            <person name="Wang Q."/>
            <person name="Wang P."/>
            <person name="Zhang Y."/>
            <person name="Cai C."/>
            <person name="Xu Y."/>
            <person name="Wang K."/>
            <person name="Zhou Z."/>
            <person name="Wang C."/>
            <person name="Geng S."/>
            <person name="Li B."/>
            <person name="Dong Q."/>
            <person name="Hou Y."/>
            <person name="Wang H."/>
            <person name="Ai P."/>
            <person name="Liu Z."/>
            <person name="Yi F."/>
            <person name="Sun M."/>
            <person name="An G."/>
            <person name="Cheng J."/>
            <person name="Zhang Y."/>
            <person name="Shi Q."/>
            <person name="Xie Y."/>
            <person name="Shi X."/>
            <person name="Chang Y."/>
            <person name="Huang F."/>
            <person name="Chen Y."/>
            <person name="Hong S."/>
            <person name="Mi L."/>
            <person name="Sun Q."/>
            <person name="Zhang L."/>
            <person name="Zhou B."/>
            <person name="Peng R."/>
            <person name="Zhang X."/>
            <person name="Liu F."/>
        </authorList>
    </citation>
    <scope>NUCLEOTIDE SEQUENCE [LARGE SCALE GENOMIC DNA]</scope>
    <source>
        <strain evidence="9">cv. PA1801</strain>
    </source>
</reference>
<evidence type="ECO:0000256" key="5">
    <source>
        <dbReference type="ARBA" id="ARBA00023268"/>
    </source>
</evidence>
<dbReference type="PANTHER" id="PTHR37984">
    <property type="entry name" value="PROTEIN CBG26694"/>
    <property type="match status" value="1"/>
</dbReference>
<dbReference type="Gene3D" id="3.10.10.10">
    <property type="entry name" value="HIV Type 1 Reverse Transcriptase, subunit A, domain 1"/>
    <property type="match status" value="1"/>
</dbReference>
<dbReference type="AlphaFoldDB" id="A0A5B6X0D0"/>
<proteinExistence type="predicted"/>
<gene>
    <name evidence="8" type="ORF">EPI10_031454</name>
</gene>
<keyword evidence="3" id="KW-0540">Nuclease</keyword>
<dbReference type="EMBL" id="SMMG02000001">
    <property type="protein sequence ID" value="KAA3487640.1"/>
    <property type="molecule type" value="Genomic_DNA"/>
</dbReference>
<dbReference type="CDD" id="cd01647">
    <property type="entry name" value="RT_LTR"/>
    <property type="match status" value="1"/>
</dbReference>
<keyword evidence="1" id="KW-0808">Transferase</keyword>